<dbReference type="InterPro" id="IPR036852">
    <property type="entry name" value="Peptidase_S8/S53_dom_sf"/>
</dbReference>
<keyword evidence="7" id="KW-0472">Membrane</keyword>
<dbReference type="CDD" id="cd04842">
    <property type="entry name" value="Peptidases_S8_Kp43_protease"/>
    <property type="match status" value="1"/>
</dbReference>
<dbReference type="SUPFAM" id="SSF49785">
    <property type="entry name" value="Galactose-binding domain-like"/>
    <property type="match status" value="1"/>
</dbReference>
<dbReference type="Gene3D" id="3.40.50.200">
    <property type="entry name" value="Peptidase S8/S53 domain"/>
    <property type="match status" value="1"/>
</dbReference>
<evidence type="ECO:0000256" key="6">
    <source>
        <dbReference type="PROSITE-ProRule" id="PRU01240"/>
    </source>
</evidence>
<feature type="domain" description="Peptidase S8/S53" evidence="9">
    <location>
        <begin position="412"/>
        <end position="798"/>
    </location>
</feature>
<evidence type="ECO:0000256" key="1">
    <source>
        <dbReference type="ARBA" id="ARBA00011073"/>
    </source>
</evidence>
<dbReference type="GO" id="GO:0006508">
    <property type="term" value="P:proteolysis"/>
    <property type="evidence" value="ECO:0007669"/>
    <property type="project" value="UniProtKB-KW"/>
</dbReference>
<keyword evidence="7" id="KW-1133">Transmembrane helix</keyword>
<dbReference type="VEuPathDB" id="AmoebaDB:NfTy_041090"/>
<dbReference type="InterPro" id="IPR015500">
    <property type="entry name" value="Peptidase_S8_subtilisin-rel"/>
</dbReference>
<evidence type="ECO:0000256" key="2">
    <source>
        <dbReference type="ARBA" id="ARBA00022670"/>
    </source>
</evidence>
<dbReference type="PRINTS" id="PR00723">
    <property type="entry name" value="SUBTILISIN"/>
</dbReference>
<dbReference type="InterPro" id="IPR000209">
    <property type="entry name" value="Peptidase_S8/S53_dom"/>
</dbReference>
<gene>
    <name evidence="10" type="ORF">FDP41_002529</name>
</gene>
<feature type="active site" description="Charge relay system" evidence="5 6">
    <location>
        <position position="477"/>
    </location>
</feature>
<keyword evidence="8" id="KW-0732">Signal</keyword>
<dbReference type="GO" id="GO:0004252">
    <property type="term" value="F:serine-type endopeptidase activity"/>
    <property type="evidence" value="ECO:0007669"/>
    <property type="project" value="UniProtKB-UniRule"/>
</dbReference>
<feature type="signal peptide" evidence="8">
    <location>
        <begin position="1"/>
        <end position="36"/>
    </location>
</feature>
<feature type="transmembrane region" description="Helical" evidence="7">
    <location>
        <begin position="1004"/>
        <end position="1035"/>
    </location>
</feature>
<dbReference type="RefSeq" id="XP_044563422.1">
    <property type="nucleotide sequence ID" value="XM_044705733.1"/>
</dbReference>
<dbReference type="VEuPathDB" id="AmoebaDB:NF0074890"/>
<dbReference type="PROSITE" id="PS51892">
    <property type="entry name" value="SUBTILASE"/>
    <property type="match status" value="1"/>
</dbReference>
<comment type="caution">
    <text evidence="10">The sequence shown here is derived from an EMBL/GenBank/DDBJ whole genome shotgun (WGS) entry which is preliminary data.</text>
</comment>
<evidence type="ECO:0000256" key="5">
    <source>
        <dbReference type="PIRSR" id="PIRSR615500-1"/>
    </source>
</evidence>
<accession>A0A6A5C0L5</accession>
<dbReference type="InterPro" id="IPR008979">
    <property type="entry name" value="Galactose-bd-like_sf"/>
</dbReference>
<dbReference type="InterPro" id="IPR051048">
    <property type="entry name" value="Peptidase_S8/S53_subtilisin"/>
</dbReference>
<protein>
    <recommendedName>
        <fullName evidence="9">Peptidase S8/S53 domain-containing protein</fullName>
    </recommendedName>
</protein>
<evidence type="ECO:0000256" key="7">
    <source>
        <dbReference type="SAM" id="Phobius"/>
    </source>
</evidence>
<dbReference type="AlphaFoldDB" id="A0A6A5C0L5"/>
<dbReference type="VEuPathDB" id="AmoebaDB:FDP41_002529"/>
<evidence type="ECO:0000256" key="3">
    <source>
        <dbReference type="ARBA" id="ARBA00022801"/>
    </source>
</evidence>
<dbReference type="Proteomes" id="UP000444721">
    <property type="component" value="Unassembled WGS sequence"/>
</dbReference>
<dbReference type="InterPro" id="IPR034058">
    <property type="entry name" value="TagA/B/C/D_pept_dom"/>
</dbReference>
<keyword evidence="2 6" id="KW-0645">Protease</keyword>
<reference evidence="10 11" key="1">
    <citation type="journal article" date="2019" name="Sci. Rep.">
        <title>Nanopore sequencing improves the draft genome of the human pathogenic amoeba Naegleria fowleri.</title>
        <authorList>
            <person name="Liechti N."/>
            <person name="Schurch N."/>
            <person name="Bruggmann R."/>
            <person name="Wittwer M."/>
        </authorList>
    </citation>
    <scope>NUCLEOTIDE SEQUENCE [LARGE SCALE GENOMIC DNA]</scope>
    <source>
        <strain evidence="10 11">ATCC 30894</strain>
    </source>
</reference>
<keyword evidence="3 6" id="KW-0378">Hydrolase</keyword>
<feature type="active site" description="Charge relay system" evidence="5 6">
    <location>
        <position position="421"/>
    </location>
</feature>
<evidence type="ECO:0000256" key="4">
    <source>
        <dbReference type="ARBA" id="ARBA00022825"/>
    </source>
</evidence>
<comment type="similarity">
    <text evidence="1 6">Belongs to the peptidase S8 family.</text>
</comment>
<dbReference type="PANTHER" id="PTHR43399:SF4">
    <property type="entry name" value="CELL WALL-ASSOCIATED PROTEASE"/>
    <property type="match status" value="1"/>
</dbReference>
<dbReference type="VEuPathDB" id="AmoebaDB:NfTy_041040"/>
<dbReference type="OrthoDB" id="10256524at2759"/>
<dbReference type="Pfam" id="PF00082">
    <property type="entry name" value="Peptidase_S8"/>
    <property type="match status" value="1"/>
</dbReference>
<evidence type="ECO:0000259" key="9">
    <source>
        <dbReference type="Pfam" id="PF00082"/>
    </source>
</evidence>
<keyword evidence="7" id="KW-0812">Transmembrane</keyword>
<dbReference type="SUPFAM" id="SSF52743">
    <property type="entry name" value="Subtilisin-like"/>
    <property type="match status" value="1"/>
</dbReference>
<proteinExistence type="inferred from homology"/>
<organism evidence="10 11">
    <name type="scientific">Naegleria fowleri</name>
    <name type="common">Brain eating amoeba</name>
    <dbReference type="NCBI Taxonomy" id="5763"/>
    <lineage>
        <taxon>Eukaryota</taxon>
        <taxon>Discoba</taxon>
        <taxon>Heterolobosea</taxon>
        <taxon>Tetramitia</taxon>
        <taxon>Eutetramitia</taxon>
        <taxon>Vahlkampfiidae</taxon>
        <taxon>Naegleria</taxon>
    </lineage>
</organism>
<dbReference type="PANTHER" id="PTHR43399">
    <property type="entry name" value="SUBTILISIN-RELATED"/>
    <property type="match status" value="1"/>
</dbReference>
<dbReference type="PROSITE" id="PS00138">
    <property type="entry name" value="SUBTILASE_SER"/>
    <property type="match status" value="1"/>
</dbReference>
<evidence type="ECO:0000256" key="8">
    <source>
        <dbReference type="SAM" id="SignalP"/>
    </source>
</evidence>
<feature type="chain" id="PRO_5025689036" description="Peptidase S8/S53 domain-containing protein" evidence="8">
    <location>
        <begin position="37"/>
        <end position="1063"/>
    </location>
</feature>
<dbReference type="InterPro" id="IPR023828">
    <property type="entry name" value="Peptidase_S8_Ser-AS"/>
</dbReference>
<name>A0A6A5C0L5_NAEFO</name>
<sequence>MSTTTPEMSSSPHQQQCLGILLLLLLLLLFVGDIELVNQVHATSSPSSSVQAIPFVSLIHEENRDHSSLIEQESHSFPLSSENNLMNQLNRLHTLMNRREMIHSFSVNNLKRVNNLNNNEEEQYTQIVKQLDEPRSQFIVKLKEFTNEFNQDEAHNASPMDEATTTTTNSEWIQTMVIKSGKPLGISNVFAVVAKTSEIISHVASSSSSNKAIEWIAEYEPRFKSALNFQKIQQFAQIQQNTEFAVFNVSSSSFKLNTANSVDENDNKNHLIHVIITILPSLDAILVNQELEEAHLIANELNSKFRELLSKQHQYQHQQQQEWNFNKNDHHPSSMISPVQVSSKDKLEMSFSPLVAQRVSEILKEHSHVHFIERKHEYQLLNKKSSVMMQGFGLSPSVGMSATPFYDMGILGNGQIVGVSDTGIDWDNCLFRDSNNPIVKTNKVNMNHRKIVGYDTVTVISGFSSISSDGQDGVNGHGTHVVGSIYKKTGNPQLLIPASYENDIFKPAYNSGARIFSNSWGASAEAYFSCSYDCKDCVWRVSVSGYRAGQRVTDDTCRALFGSDSCCSVFNQYNTQCQDVDQTLWSYQDSVILFCTGAISSKGNIGSPAVAKNSVSVGASMTSNSAFEESVYYEDFKNKIQNAGLPFSTPDQCCAYNGEKQDIVRGYCCPSQVKTKYTSNPSIYNEFNLAYFSSRGPAVGNRIKPDVTGIGYNVVSAHSDGNTNTNQCGTMPPSQANTAALITKEGTSMATPLTAGATALLREFFQTKMNISNPSGPLLKAALVHSSIPMSGSVAYSTDETQRFKLSDLGSPNPYEGFGRVYLGSLLQNQDGTPLKILVQEQSFKNISDSLKLCFKRRNGNKSTIQTSPFFKATLAWYDYPGSVAVVPQLLSDLDLFVNTYVSSSSSSSSSSSTTTEISKLSVIAGNYGNRVDRTNNVERVVVNQLPDSSSSDRSVYVSVAVYVSKILKTERQLFALLLTYPNEMFEAVDPTSCIYSTDLPFSISYGAIVGIVIGVLLAMVLVVALVVAVVYFIVKRHQSQKRTAFDGVRENLISDYAYYTQR</sequence>
<dbReference type="EMBL" id="VFQX01000029">
    <property type="protein sequence ID" value="KAF0978709.1"/>
    <property type="molecule type" value="Genomic_DNA"/>
</dbReference>
<dbReference type="Gene3D" id="2.60.120.380">
    <property type="match status" value="1"/>
</dbReference>
<evidence type="ECO:0000313" key="11">
    <source>
        <dbReference type="Proteomes" id="UP000444721"/>
    </source>
</evidence>
<keyword evidence="4 6" id="KW-0720">Serine protease</keyword>
<keyword evidence="11" id="KW-1185">Reference proteome</keyword>
<dbReference type="GeneID" id="68109747"/>
<feature type="active site" description="Charge relay system" evidence="5 6">
    <location>
        <position position="748"/>
    </location>
</feature>
<evidence type="ECO:0000313" key="10">
    <source>
        <dbReference type="EMBL" id="KAF0978709.1"/>
    </source>
</evidence>